<feature type="non-terminal residue" evidence="1">
    <location>
        <position position="1"/>
    </location>
</feature>
<dbReference type="AlphaFoldDB" id="A0A815XST0"/>
<evidence type="ECO:0000313" key="2">
    <source>
        <dbReference type="Proteomes" id="UP000663845"/>
    </source>
</evidence>
<gene>
    <name evidence="1" type="ORF">JYZ213_LOCUS46898</name>
</gene>
<reference evidence="1" key="1">
    <citation type="submission" date="2021-02" db="EMBL/GenBank/DDBJ databases">
        <authorList>
            <person name="Nowell W R."/>
        </authorList>
    </citation>
    <scope>NUCLEOTIDE SEQUENCE</scope>
</reference>
<comment type="caution">
    <text evidence="1">The sequence shown here is derived from an EMBL/GenBank/DDBJ whole genome shotgun (WGS) entry which is preliminary data.</text>
</comment>
<evidence type="ECO:0000313" key="1">
    <source>
        <dbReference type="EMBL" id="CAF1561317.1"/>
    </source>
</evidence>
<protein>
    <submittedName>
        <fullName evidence="1">Uncharacterized protein</fullName>
    </submittedName>
</protein>
<name>A0A815XST0_9BILA</name>
<proteinExistence type="predicted"/>
<dbReference type="Proteomes" id="UP000663845">
    <property type="component" value="Unassembled WGS sequence"/>
</dbReference>
<accession>A0A815XST0</accession>
<sequence length="92" mass="10359">GFCTQMEQVKSLYILSADADQLFGQGINDSGQNGAHIKGLSNYKICTETNSDVFLSEFLSKIQSNQLYSCKKSYENRFDIKLQRCLRNHGLG</sequence>
<organism evidence="1 2">
    <name type="scientific">Adineta steineri</name>
    <dbReference type="NCBI Taxonomy" id="433720"/>
    <lineage>
        <taxon>Eukaryota</taxon>
        <taxon>Metazoa</taxon>
        <taxon>Spiralia</taxon>
        <taxon>Gnathifera</taxon>
        <taxon>Rotifera</taxon>
        <taxon>Eurotatoria</taxon>
        <taxon>Bdelloidea</taxon>
        <taxon>Adinetida</taxon>
        <taxon>Adinetidae</taxon>
        <taxon>Adineta</taxon>
    </lineage>
</organism>
<dbReference type="EMBL" id="CAJNOG010006625">
    <property type="protein sequence ID" value="CAF1561317.1"/>
    <property type="molecule type" value="Genomic_DNA"/>
</dbReference>